<evidence type="ECO:0000256" key="9">
    <source>
        <dbReference type="ARBA" id="ARBA00023160"/>
    </source>
</evidence>
<dbReference type="InterPro" id="IPR018201">
    <property type="entry name" value="Ketoacyl_synth_AS"/>
</dbReference>
<keyword evidence="10 11" id="KW-0012">Acyltransferase</keyword>
<dbReference type="InterPro" id="IPR000794">
    <property type="entry name" value="Beta-ketoacyl_synthase"/>
</dbReference>
<keyword evidence="9 11" id="KW-0275">Fatty acid biosynthesis</keyword>
<evidence type="ECO:0000259" key="13">
    <source>
        <dbReference type="PROSITE" id="PS52004"/>
    </source>
</evidence>
<proteinExistence type="inferred from homology"/>
<keyword evidence="8" id="KW-0443">Lipid metabolism</keyword>
<sequence>MRRVVITGMGAVTPIGNNVQAFWAAMLNSTSGAGPITRFDASKFKTRFACEVKEFDAQHLFEKNDARKYDLVTQYAVAASDEAIQQAGVEFATLNRDRIGVIWGGGDGGVSTFEEQHRAYVLGDGTPRFNPFFIPKRIVNIASGVISIRHGLRGVNYTTAAACSASNTAIIDAFNYIRWGKADMMITGGAEASITETSIGGFNASKALSTYNEDPAKASRPFDVARDGFVLGEGAGALVLESYEHAMARGAHILAEVVGGGLAADAYHLTGTHPDGDGAVLGMRLVLEEAGIAPHQVDHINAHATSTPTGDISELRAIERVFGSNANATISATKSMTGHLLGGAGAIEAITCVLSVIHDVVPPTINTTEVEPGYAGKLNISTGGAVPRKVIYAISNTFGFGGHIACSVFRKFEG</sequence>
<keyword evidence="5 11" id="KW-0444">Lipid biosynthesis</keyword>
<comment type="function">
    <text evidence="11">Involved in the type II fatty acid elongation cycle. Catalyzes the elongation of a wide range of acyl-ACP by the addition of two carbons from malonyl-ACP to an acyl acceptor. Can efficiently catalyze the conversion of palmitoleoyl-ACP (cis-hexadec-9-enoyl-ACP) to cis-vaccenoyl-ACP (cis-octadec-11-enoyl-ACP), an essential step in the thermal regulation of fatty acid composition.</text>
</comment>
<dbReference type="NCBIfam" id="NF005589">
    <property type="entry name" value="PRK07314.1"/>
    <property type="match status" value="1"/>
</dbReference>
<evidence type="ECO:0000256" key="12">
    <source>
        <dbReference type="RuleBase" id="RU003694"/>
    </source>
</evidence>
<dbReference type="Gene3D" id="3.40.47.10">
    <property type="match status" value="2"/>
</dbReference>
<evidence type="ECO:0000313" key="15">
    <source>
        <dbReference type="Proteomes" id="UP001500067"/>
    </source>
</evidence>
<dbReference type="InterPro" id="IPR020841">
    <property type="entry name" value="PKS_Beta-ketoAc_synthase_dom"/>
</dbReference>
<evidence type="ECO:0000256" key="10">
    <source>
        <dbReference type="ARBA" id="ARBA00023315"/>
    </source>
</evidence>
<dbReference type="PANTHER" id="PTHR11712">
    <property type="entry name" value="POLYKETIDE SYNTHASE-RELATED"/>
    <property type="match status" value="1"/>
</dbReference>
<evidence type="ECO:0000256" key="3">
    <source>
        <dbReference type="ARBA" id="ARBA00012356"/>
    </source>
</evidence>
<comment type="similarity">
    <text evidence="2 11 12">Belongs to the thiolase-like superfamily. Beta-ketoacyl-ACP synthases family.</text>
</comment>
<keyword evidence="7" id="KW-0276">Fatty acid metabolism</keyword>
<evidence type="ECO:0000256" key="2">
    <source>
        <dbReference type="ARBA" id="ARBA00008467"/>
    </source>
</evidence>
<dbReference type="InterPro" id="IPR016039">
    <property type="entry name" value="Thiolase-like"/>
</dbReference>
<comment type="pathway">
    <text evidence="1 11">Lipid metabolism; fatty acid biosynthesis.</text>
</comment>
<dbReference type="PIRSF" id="PIRSF000447">
    <property type="entry name" value="KAS_II"/>
    <property type="match status" value="1"/>
</dbReference>
<dbReference type="PANTHER" id="PTHR11712:SF336">
    <property type="entry name" value="3-OXOACYL-[ACYL-CARRIER-PROTEIN] SYNTHASE, MITOCHONDRIAL"/>
    <property type="match status" value="1"/>
</dbReference>
<evidence type="ECO:0000256" key="5">
    <source>
        <dbReference type="ARBA" id="ARBA00022516"/>
    </source>
</evidence>
<feature type="domain" description="Ketosynthase family 3 (KS3)" evidence="13">
    <location>
        <begin position="1"/>
        <end position="411"/>
    </location>
</feature>
<keyword evidence="15" id="KW-1185">Reference proteome</keyword>
<protein>
    <recommendedName>
        <fullName evidence="4 11">3-oxoacyl-[acyl-carrier-protein] synthase 2</fullName>
        <ecNumber evidence="3 11">2.3.1.179</ecNumber>
    </recommendedName>
</protein>
<dbReference type="CDD" id="cd00834">
    <property type="entry name" value="KAS_I_II"/>
    <property type="match status" value="1"/>
</dbReference>
<comment type="caution">
    <text evidence="14">The sequence shown here is derived from an EMBL/GenBank/DDBJ whole genome shotgun (WGS) entry which is preliminary data.</text>
</comment>
<comment type="catalytic activity">
    <reaction evidence="11">
        <text>(9Z)-hexadecenoyl-[ACP] + malonyl-[ACP] + H(+) = 3-oxo-(11Z)-octadecenoyl-[ACP] + holo-[ACP] + CO2</text>
        <dbReference type="Rhea" id="RHEA:55040"/>
        <dbReference type="Rhea" id="RHEA-COMP:9623"/>
        <dbReference type="Rhea" id="RHEA-COMP:9685"/>
        <dbReference type="Rhea" id="RHEA-COMP:10800"/>
        <dbReference type="Rhea" id="RHEA-COMP:14074"/>
        <dbReference type="ChEBI" id="CHEBI:15378"/>
        <dbReference type="ChEBI" id="CHEBI:16526"/>
        <dbReference type="ChEBI" id="CHEBI:64479"/>
        <dbReference type="ChEBI" id="CHEBI:78449"/>
        <dbReference type="ChEBI" id="CHEBI:83989"/>
        <dbReference type="ChEBI" id="CHEBI:138538"/>
        <dbReference type="EC" id="2.3.1.179"/>
    </reaction>
</comment>
<dbReference type="PROSITE" id="PS00606">
    <property type="entry name" value="KS3_1"/>
    <property type="match status" value="1"/>
</dbReference>
<evidence type="ECO:0000256" key="1">
    <source>
        <dbReference type="ARBA" id="ARBA00005194"/>
    </source>
</evidence>
<evidence type="ECO:0000256" key="11">
    <source>
        <dbReference type="PIRNR" id="PIRNR000447"/>
    </source>
</evidence>
<evidence type="ECO:0000256" key="4">
    <source>
        <dbReference type="ARBA" id="ARBA00014657"/>
    </source>
</evidence>
<dbReference type="EC" id="2.3.1.179" evidence="3 11"/>
<evidence type="ECO:0000256" key="8">
    <source>
        <dbReference type="ARBA" id="ARBA00023098"/>
    </source>
</evidence>
<comment type="catalytic activity">
    <reaction evidence="11">
        <text>a fatty acyl-[ACP] + malonyl-[ACP] + H(+) = a 3-oxoacyl-[ACP] + holo-[ACP] + CO2</text>
        <dbReference type="Rhea" id="RHEA:22836"/>
        <dbReference type="Rhea" id="RHEA-COMP:9623"/>
        <dbReference type="Rhea" id="RHEA-COMP:9685"/>
        <dbReference type="Rhea" id="RHEA-COMP:9916"/>
        <dbReference type="Rhea" id="RHEA-COMP:14125"/>
        <dbReference type="ChEBI" id="CHEBI:15378"/>
        <dbReference type="ChEBI" id="CHEBI:16526"/>
        <dbReference type="ChEBI" id="CHEBI:64479"/>
        <dbReference type="ChEBI" id="CHEBI:78449"/>
        <dbReference type="ChEBI" id="CHEBI:78776"/>
        <dbReference type="ChEBI" id="CHEBI:138651"/>
    </reaction>
</comment>
<evidence type="ECO:0000313" key="14">
    <source>
        <dbReference type="EMBL" id="GAA4463866.1"/>
    </source>
</evidence>
<accession>A0ABP8ND65</accession>
<dbReference type="NCBIfam" id="TIGR03150">
    <property type="entry name" value="fabF"/>
    <property type="match status" value="1"/>
</dbReference>
<dbReference type="InterPro" id="IPR014031">
    <property type="entry name" value="Ketoacyl_synth_C"/>
</dbReference>
<reference evidence="15" key="1">
    <citation type="journal article" date="2019" name="Int. J. Syst. Evol. Microbiol.">
        <title>The Global Catalogue of Microorganisms (GCM) 10K type strain sequencing project: providing services to taxonomists for standard genome sequencing and annotation.</title>
        <authorList>
            <consortium name="The Broad Institute Genomics Platform"/>
            <consortium name="The Broad Institute Genome Sequencing Center for Infectious Disease"/>
            <person name="Wu L."/>
            <person name="Ma J."/>
        </authorList>
    </citation>
    <scope>NUCLEOTIDE SEQUENCE [LARGE SCALE GENOMIC DNA]</scope>
    <source>
        <strain evidence="15">JCM 32105</strain>
    </source>
</reference>
<dbReference type="RefSeq" id="WP_345080403.1">
    <property type="nucleotide sequence ID" value="NZ_BAABFA010000009.1"/>
</dbReference>
<dbReference type="PROSITE" id="PS52004">
    <property type="entry name" value="KS3_2"/>
    <property type="match status" value="1"/>
</dbReference>
<dbReference type="SUPFAM" id="SSF53901">
    <property type="entry name" value="Thiolase-like"/>
    <property type="match status" value="2"/>
</dbReference>
<gene>
    <name evidence="14" type="primary">fabF_1</name>
    <name evidence="14" type="ORF">GCM10023093_13140</name>
</gene>
<dbReference type="InterPro" id="IPR014030">
    <property type="entry name" value="Ketoacyl_synth_N"/>
</dbReference>
<keyword evidence="6 11" id="KW-0808">Transferase</keyword>
<evidence type="ECO:0000256" key="6">
    <source>
        <dbReference type="ARBA" id="ARBA00022679"/>
    </source>
</evidence>
<dbReference type="Pfam" id="PF02801">
    <property type="entry name" value="Ketoacyl-synt_C"/>
    <property type="match status" value="1"/>
</dbReference>
<evidence type="ECO:0000256" key="7">
    <source>
        <dbReference type="ARBA" id="ARBA00022832"/>
    </source>
</evidence>
<organism evidence="14 15">
    <name type="scientific">Nemorincola caseinilytica</name>
    <dbReference type="NCBI Taxonomy" id="2054315"/>
    <lineage>
        <taxon>Bacteria</taxon>
        <taxon>Pseudomonadati</taxon>
        <taxon>Bacteroidota</taxon>
        <taxon>Chitinophagia</taxon>
        <taxon>Chitinophagales</taxon>
        <taxon>Chitinophagaceae</taxon>
        <taxon>Nemorincola</taxon>
    </lineage>
</organism>
<dbReference type="Pfam" id="PF00109">
    <property type="entry name" value="ketoacyl-synt"/>
    <property type="match status" value="1"/>
</dbReference>
<dbReference type="InterPro" id="IPR017568">
    <property type="entry name" value="3-oxoacyl-ACP_synth-2"/>
</dbReference>
<name>A0ABP8ND65_9BACT</name>
<dbReference type="EMBL" id="BAABFA010000009">
    <property type="protein sequence ID" value="GAA4463866.1"/>
    <property type="molecule type" value="Genomic_DNA"/>
</dbReference>
<dbReference type="Proteomes" id="UP001500067">
    <property type="component" value="Unassembled WGS sequence"/>
</dbReference>
<dbReference type="SMART" id="SM00825">
    <property type="entry name" value="PKS_KS"/>
    <property type="match status" value="1"/>
</dbReference>